<dbReference type="SUPFAM" id="SSF74653">
    <property type="entry name" value="TolA/TonB C-terminal domain"/>
    <property type="match status" value="1"/>
</dbReference>
<accession>A0A6P1NTY8</accession>
<reference evidence="2 3" key="1">
    <citation type="submission" date="2020-01" db="EMBL/GenBank/DDBJ databases">
        <authorList>
            <person name="Kim M."/>
        </authorList>
    </citation>
    <scope>NUCLEOTIDE SEQUENCE [LARGE SCALE GENOMIC DNA]</scope>
    <source>
        <strain evidence="2 3">BT10</strain>
    </source>
</reference>
<proteinExistence type="predicted"/>
<dbReference type="GO" id="GO:0055085">
    <property type="term" value="P:transmembrane transport"/>
    <property type="evidence" value="ECO:0007669"/>
    <property type="project" value="InterPro"/>
</dbReference>
<protein>
    <recommendedName>
        <fullName evidence="1">TonB C-terminal domain-containing protein</fullName>
    </recommendedName>
</protein>
<evidence type="ECO:0000313" key="3">
    <source>
        <dbReference type="Proteomes" id="UP000464214"/>
    </source>
</evidence>
<gene>
    <name evidence="2" type="ORF">GU926_07770</name>
</gene>
<dbReference type="RefSeq" id="WP_160690637.1">
    <property type="nucleotide sequence ID" value="NZ_CP047897.1"/>
</dbReference>
<dbReference type="Gene3D" id="3.30.1150.10">
    <property type="match status" value="1"/>
</dbReference>
<dbReference type="KEGG" id="nib:GU926_07770"/>
<dbReference type="EMBL" id="CP047897">
    <property type="protein sequence ID" value="QHL87336.1"/>
    <property type="molecule type" value="Genomic_DNA"/>
</dbReference>
<sequence>MVSDSAMVYDKVEQMPVFPEGDKGLAKFLKANYQAPEGFAARGSGGTIIVQFVLNEQGKIRTKDIKIIKALGYGSEEPLVQALNSLPAYTPALINNRAVPYRITYTIAIDSSGRISSVN</sequence>
<keyword evidence="3" id="KW-1185">Reference proteome</keyword>
<evidence type="ECO:0000313" key="2">
    <source>
        <dbReference type="EMBL" id="QHL87336.1"/>
    </source>
</evidence>
<organism evidence="2 3">
    <name type="scientific">Nibribacter ruber</name>
    <dbReference type="NCBI Taxonomy" id="2698458"/>
    <lineage>
        <taxon>Bacteria</taxon>
        <taxon>Pseudomonadati</taxon>
        <taxon>Bacteroidota</taxon>
        <taxon>Cytophagia</taxon>
        <taxon>Cytophagales</taxon>
        <taxon>Hymenobacteraceae</taxon>
        <taxon>Nibribacter</taxon>
    </lineage>
</organism>
<name>A0A6P1NTY8_9BACT</name>
<feature type="domain" description="TonB C-terminal" evidence="1">
    <location>
        <begin position="36"/>
        <end position="107"/>
    </location>
</feature>
<dbReference type="Pfam" id="PF03544">
    <property type="entry name" value="TonB_C"/>
    <property type="match status" value="1"/>
</dbReference>
<dbReference type="InterPro" id="IPR037682">
    <property type="entry name" value="TonB_C"/>
</dbReference>
<dbReference type="AlphaFoldDB" id="A0A6P1NTY8"/>
<dbReference type="Proteomes" id="UP000464214">
    <property type="component" value="Chromosome"/>
</dbReference>
<evidence type="ECO:0000259" key="1">
    <source>
        <dbReference type="Pfam" id="PF03544"/>
    </source>
</evidence>